<feature type="domain" description="Rad50/SbcC-type AAA" evidence="2">
    <location>
        <begin position="5"/>
        <end position="234"/>
    </location>
</feature>
<evidence type="ECO:0000313" key="3">
    <source>
        <dbReference type="EMBL" id="KUK22533.1"/>
    </source>
</evidence>
<accession>A0A101EPH9</accession>
<dbReference type="InterPro" id="IPR038729">
    <property type="entry name" value="Rad50/SbcC_AAA"/>
</dbReference>
<dbReference type="GO" id="GO:0006302">
    <property type="term" value="P:double-strand break repair"/>
    <property type="evidence" value="ECO:0007669"/>
    <property type="project" value="InterPro"/>
</dbReference>
<dbReference type="EMBL" id="LGFG01000139">
    <property type="protein sequence ID" value="KUK22533.1"/>
    <property type="molecule type" value="Genomic_DNA"/>
</dbReference>
<sequence>MRPLRLIVKNFIGIRELDISFEGKGLFIIQGPNGAGKSSILEAIFFALYGETLRHGIGYEGVINRASNEGRALVELEFSHHGKRWRIKREVYVSGERRNSAVYLECLDSLERVSSSREASRRLEKLLGLTSDTFKTTVLLPQGEITSFLELTGTRRMKVLKELLGGTKLLRVIEYVDSDLKSKDGELRSYMEQIKPIDLEKLNKEKESLSFEIRNIDGEMEEIRERIRLLEEKLDILRVREGLVKELVKDKELKERWEQKKRAIVSRISEIEKETRVKLEERERLLSLLDELEREYEKAKKISDEVEEAWGKLLPLRAELSSLKGELENRSVKLEKLDNDLVELKNRFELQKRSCEKLAEEEKKLKEDYENARDRYFIHELRKNIKVGDTCPLCGSVVSFLPSESYEVGYEELRRCKRLHDEALKRLQEGQKKL</sequence>
<reference evidence="3 4" key="1">
    <citation type="journal article" date="2015" name="MBio">
        <title>Genome-Resolved Metagenomic Analysis Reveals Roles for Candidate Phyla and Other Microbial Community Members in Biogeochemical Transformations in Oil Reservoirs.</title>
        <authorList>
            <person name="Hu P."/>
            <person name="Tom L."/>
            <person name="Singh A."/>
            <person name="Thomas B.C."/>
            <person name="Baker B.J."/>
            <person name="Piceno Y.M."/>
            <person name="Andersen G.L."/>
            <person name="Banfield J.F."/>
        </authorList>
    </citation>
    <scope>NUCLEOTIDE SEQUENCE [LARGE SCALE GENOMIC DNA]</scope>
    <source>
        <strain evidence="3">46_26</strain>
    </source>
</reference>
<gene>
    <name evidence="3" type="ORF">XD57_1371</name>
</gene>
<name>A0A101EPH9_9THEM</name>
<organism evidence="3 4">
    <name type="scientific">Thermotoga petrophila</name>
    <dbReference type="NCBI Taxonomy" id="93929"/>
    <lineage>
        <taxon>Bacteria</taxon>
        <taxon>Thermotogati</taxon>
        <taxon>Thermotogota</taxon>
        <taxon>Thermotogae</taxon>
        <taxon>Thermotogales</taxon>
        <taxon>Thermotogaceae</taxon>
        <taxon>Thermotoga</taxon>
    </lineage>
</organism>
<feature type="coiled-coil region" evidence="1">
    <location>
        <begin position="199"/>
        <end position="375"/>
    </location>
</feature>
<evidence type="ECO:0000256" key="1">
    <source>
        <dbReference type="SAM" id="Coils"/>
    </source>
</evidence>
<proteinExistence type="predicted"/>
<evidence type="ECO:0000259" key="2">
    <source>
        <dbReference type="Pfam" id="PF13476"/>
    </source>
</evidence>
<dbReference type="Gene3D" id="3.40.50.300">
    <property type="entry name" value="P-loop containing nucleotide triphosphate hydrolases"/>
    <property type="match status" value="1"/>
</dbReference>
<dbReference type="SUPFAM" id="SSF52540">
    <property type="entry name" value="P-loop containing nucleoside triphosphate hydrolases"/>
    <property type="match status" value="1"/>
</dbReference>
<dbReference type="PANTHER" id="PTHR32114">
    <property type="entry name" value="ABC TRANSPORTER ABCH.3"/>
    <property type="match status" value="1"/>
</dbReference>
<dbReference type="AlphaFoldDB" id="A0A101EPH9"/>
<dbReference type="Pfam" id="PF13476">
    <property type="entry name" value="AAA_23"/>
    <property type="match status" value="1"/>
</dbReference>
<dbReference type="GO" id="GO:0016887">
    <property type="term" value="F:ATP hydrolysis activity"/>
    <property type="evidence" value="ECO:0007669"/>
    <property type="project" value="InterPro"/>
</dbReference>
<dbReference type="InterPro" id="IPR027417">
    <property type="entry name" value="P-loop_NTPase"/>
</dbReference>
<keyword evidence="1" id="KW-0175">Coiled coil</keyword>
<comment type="caution">
    <text evidence="3">The sequence shown here is derived from an EMBL/GenBank/DDBJ whole genome shotgun (WGS) entry which is preliminary data.</text>
</comment>
<dbReference type="Proteomes" id="UP000058636">
    <property type="component" value="Unassembled WGS sequence"/>
</dbReference>
<dbReference type="PANTHER" id="PTHR32114:SF2">
    <property type="entry name" value="ABC TRANSPORTER ABCH.3"/>
    <property type="match status" value="1"/>
</dbReference>
<evidence type="ECO:0000313" key="4">
    <source>
        <dbReference type="Proteomes" id="UP000058636"/>
    </source>
</evidence>
<protein>
    <submittedName>
        <fullName evidence="3">DNA double-strand break repair rad50 ATPase</fullName>
    </submittedName>
</protein>
<feature type="non-terminal residue" evidence="3">
    <location>
        <position position="434"/>
    </location>
</feature>